<dbReference type="InterPro" id="IPR051351">
    <property type="entry name" value="Ascorbate-PTS_EIIA_comp"/>
</dbReference>
<evidence type="ECO:0000256" key="3">
    <source>
        <dbReference type="ARBA" id="ARBA00022490"/>
    </source>
</evidence>
<dbReference type="InterPro" id="IPR016152">
    <property type="entry name" value="PTrfase/Anion_transptr"/>
</dbReference>
<dbReference type="Proteomes" id="UP000255036">
    <property type="component" value="Unassembled WGS sequence"/>
</dbReference>
<keyword evidence="6" id="KW-0598">Phosphotransferase system</keyword>
<evidence type="ECO:0000256" key="4">
    <source>
        <dbReference type="ARBA" id="ARBA00022553"/>
    </source>
</evidence>
<dbReference type="PANTHER" id="PTHR36203:SF1">
    <property type="entry name" value="ASCORBATE-SPECIFIC PTS SYSTEM EIIA COMPONENT"/>
    <property type="match status" value="1"/>
</dbReference>
<comment type="subcellular location">
    <subcellularLocation>
        <location evidence="1">Cytoplasm</location>
    </subcellularLocation>
</comment>
<keyword evidence="2" id="KW-0813">Transport</keyword>
<evidence type="ECO:0000256" key="2">
    <source>
        <dbReference type="ARBA" id="ARBA00022448"/>
    </source>
</evidence>
<dbReference type="GO" id="GO:0016301">
    <property type="term" value="F:kinase activity"/>
    <property type="evidence" value="ECO:0007669"/>
    <property type="project" value="UniProtKB-KW"/>
</dbReference>
<dbReference type="InterPro" id="IPR002178">
    <property type="entry name" value="PTS_EIIA_type-2_dom"/>
</dbReference>
<dbReference type="Gene3D" id="3.40.930.10">
    <property type="entry name" value="Mannitol-specific EII, Chain A"/>
    <property type="match status" value="1"/>
</dbReference>
<dbReference type="Pfam" id="PF00359">
    <property type="entry name" value="PTS_EIIA_2"/>
    <property type="match status" value="1"/>
</dbReference>
<proteinExistence type="predicted"/>
<evidence type="ECO:0000256" key="10">
    <source>
        <dbReference type="ARBA" id="ARBA00042072"/>
    </source>
</evidence>
<comment type="caution">
    <text evidence="12">The sequence shown here is derived from an EMBL/GenBank/DDBJ whole genome shotgun (WGS) entry which is preliminary data.</text>
</comment>
<dbReference type="PANTHER" id="PTHR36203">
    <property type="entry name" value="ASCORBATE-SPECIFIC PTS SYSTEM EIIA COMPONENT"/>
    <property type="match status" value="1"/>
</dbReference>
<evidence type="ECO:0000313" key="12">
    <source>
        <dbReference type="EMBL" id="RDU24411.1"/>
    </source>
</evidence>
<name>A0A371AXX2_9FIRM</name>
<keyword evidence="5" id="KW-0808">Transferase</keyword>
<evidence type="ECO:0000256" key="1">
    <source>
        <dbReference type="ARBA" id="ARBA00004496"/>
    </source>
</evidence>
<evidence type="ECO:0000256" key="5">
    <source>
        <dbReference type="ARBA" id="ARBA00022679"/>
    </source>
</evidence>
<accession>A0A371AXX2</accession>
<keyword evidence="3" id="KW-0963">Cytoplasm</keyword>
<evidence type="ECO:0000256" key="7">
    <source>
        <dbReference type="ARBA" id="ARBA00022777"/>
    </source>
</evidence>
<evidence type="ECO:0000313" key="13">
    <source>
        <dbReference type="Proteomes" id="UP000255036"/>
    </source>
</evidence>
<organism evidence="12 13">
    <name type="scientific">Anaerosacchariphilus polymeriproducens</name>
    <dbReference type="NCBI Taxonomy" id="1812858"/>
    <lineage>
        <taxon>Bacteria</taxon>
        <taxon>Bacillati</taxon>
        <taxon>Bacillota</taxon>
        <taxon>Clostridia</taxon>
        <taxon>Lachnospirales</taxon>
        <taxon>Lachnospiraceae</taxon>
        <taxon>Anaerosacchariphilus</taxon>
    </lineage>
</organism>
<sequence>MEILSKDNVQILEEAKDWKEAIRICIKPLERHGFVEERYKEEIISNIESLGPYIVIGPYIALPHARPEQGVIKSQISITLFKKSIYFGKDEIPAKLFVSLAAKDNESHLDALANITEVLQNEEVVKEILKSKDVDTLYQYFH</sequence>
<feature type="domain" description="PTS EIIA type-2" evidence="11">
    <location>
        <begin position="2"/>
        <end position="142"/>
    </location>
</feature>
<keyword evidence="13" id="KW-1185">Reference proteome</keyword>
<reference evidence="12 13" key="1">
    <citation type="submission" date="2018-07" db="EMBL/GenBank/DDBJ databases">
        <title>Anaerosacharophilus polymeroproducens gen. nov. sp. nov., an anaerobic bacterium isolated from salt field.</title>
        <authorList>
            <person name="Kim W."/>
            <person name="Yang S.-H."/>
            <person name="Oh J."/>
            <person name="Lee J.-H."/>
            <person name="Kwon K.K."/>
        </authorList>
    </citation>
    <scope>NUCLEOTIDE SEQUENCE [LARGE SCALE GENOMIC DNA]</scope>
    <source>
        <strain evidence="12 13">MCWD5</strain>
    </source>
</reference>
<comment type="function">
    <text evidence="8">The phosphoenolpyruvate-dependent sugar phosphotransferase system (sugar PTS), a major carbohydrate active transport system, catalyzes the phosphorylation of incoming sugar substrates concomitantly with their translocation across the cell membrane. The enzyme II UlaABC PTS system is involved in ascorbate transport.</text>
</comment>
<gene>
    <name evidence="12" type="ORF">DWV06_04660</name>
</gene>
<keyword evidence="12" id="KW-0762">Sugar transport</keyword>
<dbReference type="OrthoDB" id="369398at2"/>
<keyword evidence="7" id="KW-0418">Kinase</keyword>
<dbReference type="PROSITE" id="PS51094">
    <property type="entry name" value="PTS_EIIA_TYPE_2"/>
    <property type="match status" value="1"/>
</dbReference>
<dbReference type="GO" id="GO:0009401">
    <property type="term" value="P:phosphoenolpyruvate-dependent sugar phosphotransferase system"/>
    <property type="evidence" value="ECO:0007669"/>
    <property type="project" value="UniProtKB-KW"/>
</dbReference>
<dbReference type="EMBL" id="QRCT01000013">
    <property type="protein sequence ID" value="RDU24411.1"/>
    <property type="molecule type" value="Genomic_DNA"/>
</dbReference>
<evidence type="ECO:0000256" key="6">
    <source>
        <dbReference type="ARBA" id="ARBA00022683"/>
    </source>
</evidence>
<dbReference type="CDD" id="cd00211">
    <property type="entry name" value="PTS_IIA_fru"/>
    <property type="match status" value="1"/>
</dbReference>
<keyword evidence="4" id="KW-0597">Phosphoprotein</keyword>
<evidence type="ECO:0000256" key="8">
    <source>
        <dbReference type="ARBA" id="ARBA00037387"/>
    </source>
</evidence>
<dbReference type="AlphaFoldDB" id="A0A371AXX2"/>
<evidence type="ECO:0000256" key="9">
    <source>
        <dbReference type="ARBA" id="ARBA00041175"/>
    </source>
</evidence>
<evidence type="ECO:0000259" key="11">
    <source>
        <dbReference type="PROSITE" id="PS51094"/>
    </source>
</evidence>
<dbReference type="GO" id="GO:0005737">
    <property type="term" value="C:cytoplasm"/>
    <property type="evidence" value="ECO:0007669"/>
    <property type="project" value="UniProtKB-SubCell"/>
</dbReference>
<protein>
    <recommendedName>
        <fullName evidence="9">Ascorbate-specific PTS system EIIA component</fullName>
    </recommendedName>
    <alternativeName>
        <fullName evidence="10">Ascorbate-specific phosphotransferase enzyme IIA component</fullName>
    </alternativeName>
</protein>
<dbReference type="SUPFAM" id="SSF55804">
    <property type="entry name" value="Phoshotransferase/anion transport protein"/>
    <property type="match status" value="1"/>
</dbReference>